<dbReference type="Gene3D" id="3.20.20.80">
    <property type="entry name" value="Glycosidases"/>
    <property type="match status" value="1"/>
</dbReference>
<dbReference type="FunCoup" id="A0A090MDV8">
    <property type="interactions" value="235"/>
</dbReference>
<dbReference type="InParanoid" id="A0A090MDV8"/>
<evidence type="ECO:0000256" key="7">
    <source>
        <dbReference type="ARBA" id="ARBA00031423"/>
    </source>
</evidence>
<name>A0A090MDV8_OSTTA</name>
<dbReference type="NCBIfam" id="TIGR00217">
    <property type="entry name" value="malQ"/>
    <property type="match status" value="1"/>
</dbReference>
<keyword evidence="4 9" id="KW-0328">Glycosyltransferase</keyword>
<dbReference type="Proteomes" id="UP000009170">
    <property type="component" value="Unassembled WGS sequence"/>
</dbReference>
<evidence type="ECO:0000256" key="6">
    <source>
        <dbReference type="ARBA" id="ARBA00023277"/>
    </source>
</evidence>
<reference evidence="11 13" key="1">
    <citation type="journal article" date="2006" name="Proc. Natl. Acad. Sci. U.S.A.">
        <title>Genome analysis of the smallest free-living eukaryote Ostreococcus tauri unveils many unique features.</title>
        <authorList>
            <person name="Derelle E."/>
            <person name="Ferraz C."/>
            <person name="Rombauts S."/>
            <person name="Rouze P."/>
            <person name="Worden A.Z."/>
            <person name="Robbens S."/>
            <person name="Partensky F."/>
            <person name="Degroeve S."/>
            <person name="Echeynie S."/>
            <person name="Cooke R."/>
            <person name="Saeys Y."/>
            <person name="Wuyts J."/>
            <person name="Jabbari K."/>
            <person name="Bowler C."/>
            <person name="Panaud O."/>
            <person name="Piegu B."/>
            <person name="Ball S.G."/>
            <person name="Ral J.-P."/>
            <person name="Bouget F.-Y."/>
            <person name="Piganeau G."/>
            <person name="De Baets B."/>
            <person name="Picard A."/>
            <person name="Delseny M."/>
            <person name="Demaille J."/>
            <person name="Van de Peer Y."/>
            <person name="Moreau H."/>
        </authorList>
    </citation>
    <scope>NUCLEOTIDE SEQUENCE [LARGE SCALE GENOMIC DNA]</scope>
    <source>
        <strain evidence="11 13">OTTH0595</strain>
    </source>
</reference>
<dbReference type="AlphaFoldDB" id="A0A090MDV8"/>
<dbReference type="NCBIfam" id="NF011080">
    <property type="entry name" value="PRK14508.1-3"/>
    <property type="match status" value="1"/>
</dbReference>
<evidence type="ECO:0000313" key="11">
    <source>
        <dbReference type="EMBL" id="CEG01111.1"/>
    </source>
</evidence>
<comment type="similarity">
    <text evidence="2 9">Belongs to the disproportionating enzyme family.</text>
</comment>
<dbReference type="GO" id="GO:0004134">
    <property type="term" value="F:4-alpha-glucanotransferase activity"/>
    <property type="evidence" value="ECO:0007669"/>
    <property type="project" value="UniProtKB-EC"/>
</dbReference>
<dbReference type="Proteomes" id="UP000195557">
    <property type="component" value="Unassembled WGS sequence"/>
</dbReference>
<feature type="region of interest" description="Disordered" evidence="10">
    <location>
        <begin position="1"/>
        <end position="35"/>
    </location>
</feature>
<reference evidence="12" key="3">
    <citation type="submission" date="2017-04" db="EMBL/GenBank/DDBJ databases">
        <title>Population genomics of picophytoplankton unveils novel chromosome hypervariability.</title>
        <authorList>
            <consortium name="DOE Joint Genome Institute"/>
            <person name="Blanc-Mathieu R."/>
            <person name="Krasovec M."/>
            <person name="Hebrard M."/>
            <person name="Yau S."/>
            <person name="Desgranges E."/>
            <person name="Martin J."/>
            <person name="Schackwitz W."/>
            <person name="Kuo A."/>
            <person name="Salin G."/>
            <person name="Donnadieu C."/>
            <person name="Desdevises Y."/>
            <person name="Sanchez-Ferandin S."/>
            <person name="Moreau H."/>
            <person name="Rivals E."/>
            <person name="Grigoriev I.V."/>
            <person name="Grimsley N."/>
            <person name="Eyre-Walker A."/>
            <person name="Piganeau G."/>
        </authorList>
    </citation>
    <scope>NUCLEOTIDE SEQUENCE [LARGE SCALE GENOMIC DNA]</scope>
    <source>
        <strain evidence="12">RCC 1115</strain>
    </source>
</reference>
<gene>
    <name evidence="12" type="ORF">BE221DRAFT_3441</name>
    <name evidence="11" type="ORF">OT_ostta02g03360</name>
</gene>
<dbReference type="OrthoDB" id="6123450at2759"/>
<dbReference type="PANTHER" id="PTHR32438:SF5">
    <property type="entry name" value="4-ALPHA-GLUCANOTRANSFERASE DPE1, CHLOROPLASTIC_AMYLOPLASTIC"/>
    <property type="match status" value="1"/>
</dbReference>
<proteinExistence type="inferred from homology"/>
<dbReference type="Pfam" id="PF02446">
    <property type="entry name" value="Glyco_hydro_77"/>
    <property type="match status" value="1"/>
</dbReference>
<dbReference type="EC" id="2.4.1.25" evidence="3 9"/>
<evidence type="ECO:0000256" key="10">
    <source>
        <dbReference type="SAM" id="MobiDB-lite"/>
    </source>
</evidence>
<keyword evidence="6 9" id="KW-0119">Carbohydrate metabolism</keyword>
<reference evidence="11" key="2">
    <citation type="journal article" date="2014" name="BMC Genomics">
        <title>An improved genome of the model marine alga Ostreococcus tauri unfolds by assessing Illumina de novo assemblies.</title>
        <authorList>
            <person name="Blanc-Mathieu R."/>
            <person name="Verhelst B."/>
            <person name="Derelle E."/>
            <person name="Rombauts S."/>
            <person name="Bouget F.Y."/>
            <person name="Carre I."/>
            <person name="Chateau A."/>
            <person name="Eyre-Walker A."/>
            <person name="Grimsley N."/>
            <person name="Moreau H."/>
            <person name="Piegu B."/>
            <person name="Rivals E."/>
            <person name="Schackwitz W."/>
            <person name="Van de Peer Y."/>
            <person name="Piganeau G."/>
        </authorList>
    </citation>
    <scope>NUCLEOTIDE SEQUENCE</scope>
    <source>
        <strain evidence="11">RCC4221</strain>
    </source>
</reference>
<evidence type="ECO:0000313" key="13">
    <source>
        <dbReference type="Proteomes" id="UP000009170"/>
    </source>
</evidence>
<keyword evidence="11" id="KW-0378">Hydrolase</keyword>
<keyword evidence="13" id="KW-1185">Reference proteome</keyword>
<evidence type="ECO:0000256" key="5">
    <source>
        <dbReference type="ARBA" id="ARBA00022679"/>
    </source>
</evidence>
<dbReference type="GO" id="GO:0016787">
    <property type="term" value="F:hydrolase activity"/>
    <property type="evidence" value="ECO:0007669"/>
    <property type="project" value="UniProtKB-KW"/>
</dbReference>
<protein>
    <recommendedName>
        <fullName evidence="3 9">4-alpha-glucanotransferase</fullName>
        <ecNumber evidence="3 9">2.4.1.25</ecNumber>
    </recommendedName>
    <alternativeName>
        <fullName evidence="7 9">Amylomaltase</fullName>
    </alternativeName>
    <alternativeName>
        <fullName evidence="8 9">Disproportionating enzyme</fullName>
    </alternativeName>
</protein>
<dbReference type="PANTHER" id="PTHR32438">
    <property type="entry name" value="4-ALPHA-GLUCANOTRANSFERASE DPE1, CHLOROPLASTIC/AMYLOPLASTIC"/>
    <property type="match status" value="1"/>
</dbReference>
<evidence type="ECO:0000256" key="8">
    <source>
        <dbReference type="ARBA" id="ARBA00031501"/>
    </source>
</evidence>
<keyword evidence="5 9" id="KW-0808">Transferase</keyword>
<comment type="catalytic activity">
    <reaction evidence="1 9">
        <text>Transfers a segment of a (1-&gt;4)-alpha-D-glucan to a new position in an acceptor, which may be glucose or a (1-&gt;4)-alpha-D-glucan.</text>
        <dbReference type="EC" id="2.4.1.25"/>
    </reaction>
</comment>
<dbReference type="SUPFAM" id="SSF51445">
    <property type="entry name" value="(Trans)glycosidases"/>
    <property type="match status" value="1"/>
</dbReference>
<dbReference type="STRING" id="70448.A0A090MDV8"/>
<sequence length="601" mass="66176">MPGVSASAAMFRTTTHRSLPAKRTERAASGRNSLAKRVRKVQATAVGSPVDADYGARFPPKRDDRRAGVIMHPTSLPGAYGVGDAGPEARAFVDWLQKARMRIWQVLPLVPPGRPIPGVREDYWSPYSGRDAHCGNTLMISLDDLVRDGLLRAEELPKAYGKTKVEFGAVAATNEPLIAKAAERLLAMPRGEGLRGEYDAFCAREDVRAWLDPAAVFDAIDTTPALIGKYWWDWPVEYRDRDPSALAAIERDRADSIELFKAVQFLFHLQWMRLKKYANERGVSLIGDMPIYVGGHSADVWANQNLFLLGEDKKPSALAGVPPDAFSEDGQLWGNPLFAWQEHSRTDYAWWAQRLKRTLELHDEVRIDHFRAFAAYWEVEAGAPTAKSGRWITGPGIEMFERLKPALGDAKIVAEDLGVITADVVALREACGFPGMVVLQFAWGGDGRNPHLPHNHYENSFCYPGTHDNETSQGWYMSQDEDTKRRLDAYAGVGYGDGAWGMIKAGMSSVSKACVFTMQDVLALGNEARMNTPGVADGNWAWRIGEPGVFATLDAEADKLASLATVYDRVAVVDDSSMRDACIAIAGKGRGGLFGLGVWFL</sequence>
<evidence type="ECO:0000256" key="1">
    <source>
        <dbReference type="ARBA" id="ARBA00000439"/>
    </source>
</evidence>
<dbReference type="InterPro" id="IPR017853">
    <property type="entry name" value="GH"/>
</dbReference>
<dbReference type="InterPro" id="IPR003385">
    <property type="entry name" value="Glyco_hydro_77"/>
</dbReference>
<evidence type="ECO:0000256" key="9">
    <source>
        <dbReference type="RuleBase" id="RU361207"/>
    </source>
</evidence>
<dbReference type="GO" id="GO:0005975">
    <property type="term" value="P:carbohydrate metabolic process"/>
    <property type="evidence" value="ECO:0007669"/>
    <property type="project" value="InterPro"/>
</dbReference>
<accession>A0A090MDV8</accession>
<organism evidence="11 13">
    <name type="scientific">Ostreococcus tauri</name>
    <name type="common">Marine green alga</name>
    <dbReference type="NCBI Taxonomy" id="70448"/>
    <lineage>
        <taxon>Eukaryota</taxon>
        <taxon>Viridiplantae</taxon>
        <taxon>Chlorophyta</taxon>
        <taxon>Mamiellophyceae</taxon>
        <taxon>Mamiellales</taxon>
        <taxon>Bathycoccaceae</taxon>
        <taxon>Ostreococcus</taxon>
    </lineage>
</organism>
<evidence type="ECO:0000256" key="3">
    <source>
        <dbReference type="ARBA" id="ARBA00012560"/>
    </source>
</evidence>
<evidence type="ECO:0000256" key="4">
    <source>
        <dbReference type="ARBA" id="ARBA00022676"/>
    </source>
</evidence>
<accession>A0A454XUZ4</accession>
<evidence type="ECO:0000313" key="12">
    <source>
        <dbReference type="EMBL" id="OUS42184.1"/>
    </source>
</evidence>
<dbReference type="EMBL" id="CAID01000002">
    <property type="protein sequence ID" value="CEG01111.1"/>
    <property type="molecule type" value="Genomic_DNA"/>
</dbReference>
<accession>A0A1Y5I1Y9</accession>
<evidence type="ECO:0000256" key="2">
    <source>
        <dbReference type="ARBA" id="ARBA00005684"/>
    </source>
</evidence>
<dbReference type="EMBL" id="KZ155839">
    <property type="protein sequence ID" value="OUS42184.1"/>
    <property type="molecule type" value="Genomic_DNA"/>
</dbReference>